<evidence type="ECO:0000313" key="2">
    <source>
        <dbReference type="Proteomes" id="UP001499988"/>
    </source>
</evidence>
<protein>
    <recommendedName>
        <fullName evidence="3">DNA-binding protein</fullName>
    </recommendedName>
</protein>
<dbReference type="InterPro" id="IPR009061">
    <property type="entry name" value="DNA-bd_dom_put_sf"/>
</dbReference>
<accession>A0ABP9EIV9</accession>
<dbReference type="SUPFAM" id="SSF46955">
    <property type="entry name" value="Putative DNA-binding domain"/>
    <property type="match status" value="1"/>
</dbReference>
<keyword evidence="2" id="KW-1185">Reference proteome</keyword>
<dbReference type="Gene3D" id="1.10.1660.20">
    <property type="match status" value="1"/>
</dbReference>
<dbReference type="Proteomes" id="UP001499988">
    <property type="component" value="Unassembled WGS sequence"/>
</dbReference>
<gene>
    <name evidence="1" type="ORF">GCM10023333_12730</name>
</gene>
<evidence type="ECO:0008006" key="3">
    <source>
        <dbReference type="Google" id="ProtNLM"/>
    </source>
</evidence>
<sequence>MPLKDWAQQVFEGETPNMTTLHRLRKNGRIAPLPQRVGRTWWVPREAQVLPEQSIATRPSNDRVSRIFKHG</sequence>
<organism evidence="1 2">
    <name type="scientific">Ferrimonas pelagia</name>
    <dbReference type="NCBI Taxonomy" id="1177826"/>
    <lineage>
        <taxon>Bacteria</taxon>
        <taxon>Pseudomonadati</taxon>
        <taxon>Pseudomonadota</taxon>
        <taxon>Gammaproteobacteria</taxon>
        <taxon>Alteromonadales</taxon>
        <taxon>Ferrimonadaceae</taxon>
        <taxon>Ferrimonas</taxon>
    </lineage>
</organism>
<name>A0ABP9EIV9_9GAMM</name>
<comment type="caution">
    <text evidence="1">The sequence shown here is derived from an EMBL/GenBank/DDBJ whole genome shotgun (WGS) entry which is preliminary data.</text>
</comment>
<dbReference type="EMBL" id="BAABJZ010000016">
    <property type="protein sequence ID" value="GAA4880066.1"/>
    <property type="molecule type" value="Genomic_DNA"/>
</dbReference>
<dbReference type="InterPro" id="IPR038137">
    <property type="entry name" value="Excisionase-like_sf"/>
</dbReference>
<proteinExistence type="predicted"/>
<evidence type="ECO:0000313" key="1">
    <source>
        <dbReference type="EMBL" id="GAA4880066.1"/>
    </source>
</evidence>
<reference evidence="2" key="1">
    <citation type="journal article" date="2019" name="Int. J. Syst. Evol. Microbiol.">
        <title>The Global Catalogue of Microorganisms (GCM) 10K type strain sequencing project: providing services to taxonomists for standard genome sequencing and annotation.</title>
        <authorList>
            <consortium name="The Broad Institute Genomics Platform"/>
            <consortium name="The Broad Institute Genome Sequencing Center for Infectious Disease"/>
            <person name="Wu L."/>
            <person name="Ma J."/>
        </authorList>
    </citation>
    <scope>NUCLEOTIDE SEQUENCE [LARGE SCALE GENOMIC DNA]</scope>
    <source>
        <strain evidence="2">JCM 18401</strain>
    </source>
</reference>